<dbReference type="Gene3D" id="1.10.10.10">
    <property type="entry name" value="Winged helix-like DNA-binding domain superfamily/Winged helix DNA-binding domain"/>
    <property type="match status" value="1"/>
</dbReference>
<comment type="subcellular location">
    <subcellularLocation>
        <location evidence="3">Nucleus</location>
    </subcellularLocation>
</comment>
<dbReference type="PROSITE" id="PS50061">
    <property type="entry name" value="ETS_DOMAIN_3"/>
    <property type="match status" value="1"/>
</dbReference>
<accession>A0ABM1T4E7</accession>
<comment type="similarity">
    <text evidence="1 3">Belongs to the ETS family.</text>
</comment>
<dbReference type="PROSITE" id="PS00346">
    <property type="entry name" value="ETS_DOMAIN_2"/>
    <property type="match status" value="1"/>
</dbReference>
<dbReference type="Proteomes" id="UP000694941">
    <property type="component" value="Unplaced"/>
</dbReference>
<organism evidence="6 7">
    <name type="scientific">Limulus polyphemus</name>
    <name type="common">Atlantic horseshoe crab</name>
    <dbReference type="NCBI Taxonomy" id="6850"/>
    <lineage>
        <taxon>Eukaryota</taxon>
        <taxon>Metazoa</taxon>
        <taxon>Ecdysozoa</taxon>
        <taxon>Arthropoda</taxon>
        <taxon>Chelicerata</taxon>
        <taxon>Merostomata</taxon>
        <taxon>Xiphosura</taxon>
        <taxon>Limulidae</taxon>
        <taxon>Limulus</taxon>
    </lineage>
</organism>
<protein>
    <submittedName>
        <fullName evidence="7">Uncharacterized protein LOC106466950</fullName>
    </submittedName>
</protein>
<evidence type="ECO:0000256" key="4">
    <source>
        <dbReference type="SAM" id="MobiDB-lite"/>
    </source>
</evidence>
<feature type="compositionally biased region" description="Polar residues" evidence="4">
    <location>
        <begin position="315"/>
        <end position="325"/>
    </location>
</feature>
<proteinExistence type="inferred from homology"/>
<dbReference type="Pfam" id="PF00178">
    <property type="entry name" value="Ets"/>
    <property type="match status" value="1"/>
</dbReference>
<dbReference type="RefSeq" id="XP_022250753.1">
    <property type="nucleotide sequence ID" value="XM_022395045.1"/>
</dbReference>
<evidence type="ECO:0000313" key="6">
    <source>
        <dbReference type="Proteomes" id="UP000694941"/>
    </source>
</evidence>
<name>A0ABM1T4E7_LIMPO</name>
<dbReference type="PANTHER" id="PTHR11849:SF282">
    <property type="entry name" value="ETV5-RELATED PROTEIN ETS96B"/>
    <property type="match status" value="1"/>
</dbReference>
<sequence>MQEINESYGRVQIQPFCGDHSACLATPETIDNNKKERYCNGSSNFYYARTKGSFSSCAMCETEVSPGVGGTQNCIRYYSDRFVYIKSHSGGLKDSFKHRQSPVSDLNYGGYTDPNYDVKILNKQHNQETCSAVNCSTDRNYLEKTTTGWRLSQAKGVNNTGFRSSDEQNNVRIKTWESYGELCANPVRSSTRVPSSSCQERDFNLISDPVSSNKEYMSSSWQVTHVTAYVTPSDTSSPTRGRSACAYTQLESVKRKHGGKGTNFMTTIPLSYTTRFDEQSMETLPDFKLDNFSTCVDLLSNSKIRTRRLKPEPSTPSKLTSSPVGETSPRVENRINTEDTQARTTQCQRRGSLQLWQFLIGLLDDPANSAFIAWTGRGMEFKLIEPEEVARRWGLQKNRPAMNYDKLSRSLRYYYEKGIMQKVTGERYVYKFICDPEILYNLAFKDNHKQTKYDLEDSNENYYSVYNSYAMAPKLDTLPQGYHSIDRDLTESQSNQGNIYPGVYQPLNCLQNLSSSPHGQTRAAVDSRFADEGCVF</sequence>
<evidence type="ECO:0000256" key="2">
    <source>
        <dbReference type="ARBA" id="ARBA00023125"/>
    </source>
</evidence>
<evidence type="ECO:0000259" key="5">
    <source>
        <dbReference type="PROSITE" id="PS50061"/>
    </source>
</evidence>
<evidence type="ECO:0000256" key="3">
    <source>
        <dbReference type="RuleBase" id="RU004019"/>
    </source>
</evidence>
<dbReference type="InterPro" id="IPR000418">
    <property type="entry name" value="Ets_dom"/>
</dbReference>
<feature type="domain" description="ETS" evidence="5">
    <location>
        <begin position="353"/>
        <end position="433"/>
    </location>
</feature>
<evidence type="ECO:0000256" key="1">
    <source>
        <dbReference type="ARBA" id="ARBA00005562"/>
    </source>
</evidence>
<gene>
    <name evidence="7" type="primary">LOC106466950</name>
</gene>
<keyword evidence="2 3" id="KW-0238">DNA-binding</keyword>
<dbReference type="PANTHER" id="PTHR11849">
    <property type="entry name" value="ETS"/>
    <property type="match status" value="1"/>
</dbReference>
<dbReference type="SUPFAM" id="SSF46785">
    <property type="entry name" value="Winged helix' DNA-binding domain"/>
    <property type="match status" value="1"/>
</dbReference>
<evidence type="ECO:0000313" key="7">
    <source>
        <dbReference type="RefSeq" id="XP_022250753.1"/>
    </source>
</evidence>
<keyword evidence="3" id="KW-0539">Nucleus</keyword>
<dbReference type="InterPro" id="IPR046328">
    <property type="entry name" value="ETS_fam"/>
</dbReference>
<dbReference type="GeneID" id="106466950"/>
<reference evidence="7" key="1">
    <citation type="submission" date="2025-08" db="UniProtKB">
        <authorList>
            <consortium name="RefSeq"/>
        </authorList>
    </citation>
    <scope>IDENTIFICATION</scope>
    <source>
        <tissue evidence="7">Muscle</tissue>
    </source>
</reference>
<feature type="region of interest" description="Disordered" evidence="4">
    <location>
        <begin position="306"/>
        <end position="330"/>
    </location>
</feature>
<dbReference type="InterPro" id="IPR036388">
    <property type="entry name" value="WH-like_DNA-bd_sf"/>
</dbReference>
<dbReference type="PRINTS" id="PR00454">
    <property type="entry name" value="ETSDOMAIN"/>
</dbReference>
<dbReference type="InterPro" id="IPR036390">
    <property type="entry name" value="WH_DNA-bd_sf"/>
</dbReference>
<keyword evidence="6" id="KW-1185">Reference proteome</keyword>
<dbReference type="SMART" id="SM00413">
    <property type="entry name" value="ETS"/>
    <property type="match status" value="1"/>
</dbReference>